<keyword evidence="3" id="KW-1185">Reference proteome</keyword>
<proteinExistence type="predicted"/>
<reference evidence="2 3" key="1">
    <citation type="submission" date="2017-03" db="EMBL/GenBank/DDBJ databases">
        <authorList>
            <person name="Afonso C.L."/>
            <person name="Miller P.J."/>
            <person name="Scott M.A."/>
            <person name="Spackman E."/>
            <person name="Goraichik I."/>
            <person name="Dimitrov K.M."/>
            <person name="Suarez D.L."/>
            <person name="Swayne D.E."/>
        </authorList>
    </citation>
    <scope>NUCLEOTIDE SEQUENCE [LARGE SCALE GENOMIC DNA]</scope>
    <source>
        <strain evidence="2 3">CECT 7745</strain>
    </source>
</reference>
<dbReference type="RefSeq" id="WP_085800545.1">
    <property type="nucleotide sequence ID" value="NZ_FWXB01000008.1"/>
</dbReference>
<dbReference type="Proteomes" id="UP000193224">
    <property type="component" value="Unassembled WGS sequence"/>
</dbReference>
<evidence type="ECO:0000313" key="2">
    <source>
        <dbReference type="EMBL" id="SMC12594.1"/>
    </source>
</evidence>
<feature type="chain" id="PRO_5013276345" evidence="1">
    <location>
        <begin position="18"/>
        <end position="96"/>
    </location>
</feature>
<accession>A0A1X7BSP2</accession>
<sequence length="96" mass="10579">MLRIIALFAFLATPLVAQDKEMLCNISGEIVQAAVDQRVGGVDEETAVKNVVETLPDDKARFKPAVEPLVQWVYTLEPEELTEEVATSYVLACLSQ</sequence>
<dbReference type="AlphaFoldDB" id="A0A1X7BSP2"/>
<evidence type="ECO:0000256" key="1">
    <source>
        <dbReference type="SAM" id="SignalP"/>
    </source>
</evidence>
<dbReference type="OrthoDB" id="7875126at2"/>
<feature type="signal peptide" evidence="1">
    <location>
        <begin position="1"/>
        <end position="17"/>
    </location>
</feature>
<dbReference type="EMBL" id="FWXB01000008">
    <property type="protein sequence ID" value="SMC12594.1"/>
    <property type="molecule type" value="Genomic_DNA"/>
</dbReference>
<gene>
    <name evidence="2" type="ORF">ROA7745_02422</name>
</gene>
<name>A0A1X7BSP2_9RHOB</name>
<organism evidence="2 3">
    <name type="scientific">Roseovarius aestuarii</name>
    <dbReference type="NCBI Taxonomy" id="475083"/>
    <lineage>
        <taxon>Bacteria</taxon>
        <taxon>Pseudomonadati</taxon>
        <taxon>Pseudomonadota</taxon>
        <taxon>Alphaproteobacteria</taxon>
        <taxon>Rhodobacterales</taxon>
        <taxon>Roseobacteraceae</taxon>
        <taxon>Roseovarius</taxon>
    </lineage>
</organism>
<keyword evidence="1" id="KW-0732">Signal</keyword>
<evidence type="ECO:0000313" key="3">
    <source>
        <dbReference type="Proteomes" id="UP000193224"/>
    </source>
</evidence>
<protein>
    <submittedName>
        <fullName evidence="2">Uncharacterized protein</fullName>
    </submittedName>
</protein>